<dbReference type="InterPro" id="IPR003151">
    <property type="entry name" value="PIK-rel_kinase_FAT"/>
</dbReference>
<dbReference type="PROSITE" id="PS00916">
    <property type="entry name" value="PI3_4_KINASE_2"/>
    <property type="match status" value="1"/>
</dbReference>
<evidence type="ECO:0000259" key="16">
    <source>
        <dbReference type="PROSITE" id="PS51189"/>
    </source>
</evidence>
<dbReference type="InterPro" id="IPR018936">
    <property type="entry name" value="PI3/4_kinase_CS"/>
</dbReference>
<evidence type="ECO:0000256" key="8">
    <source>
        <dbReference type="ARBA" id="ARBA00022777"/>
    </source>
</evidence>
<dbReference type="InterPro" id="IPR016024">
    <property type="entry name" value="ARM-type_fold"/>
</dbReference>
<dbReference type="Pfam" id="PF25030">
    <property type="entry name" value="M-HEAT_ATR"/>
    <property type="match status" value="1"/>
</dbReference>
<keyword evidence="4" id="KW-0723">Serine/threonine-protein kinase</keyword>
<feature type="domain" description="PI3K/PI4K catalytic" evidence="15">
    <location>
        <begin position="2375"/>
        <end position="2685"/>
    </location>
</feature>
<keyword evidence="10" id="KW-0234">DNA repair</keyword>
<dbReference type="GO" id="GO:0004674">
    <property type="term" value="F:protein serine/threonine kinase activity"/>
    <property type="evidence" value="ECO:0007669"/>
    <property type="project" value="UniProtKB-KW"/>
</dbReference>
<dbReference type="PROSITE" id="PS51189">
    <property type="entry name" value="FAT"/>
    <property type="match status" value="1"/>
</dbReference>
<dbReference type="GO" id="GO:0005524">
    <property type="term" value="F:ATP binding"/>
    <property type="evidence" value="ECO:0007669"/>
    <property type="project" value="UniProtKB-KW"/>
</dbReference>
<dbReference type="Pfam" id="PF02259">
    <property type="entry name" value="FAT"/>
    <property type="match status" value="1"/>
</dbReference>
<dbReference type="STRING" id="645134.A0A0L0HLW0"/>
<dbReference type="EC" id="2.7.11.1" evidence="3"/>
<dbReference type="PANTHER" id="PTHR11139">
    <property type="entry name" value="ATAXIA TELANGIECTASIA MUTATED ATM -RELATED"/>
    <property type="match status" value="1"/>
</dbReference>
<dbReference type="CDD" id="cd00892">
    <property type="entry name" value="PIKKc_ATR"/>
    <property type="match status" value="1"/>
</dbReference>
<keyword evidence="11" id="KW-0539">Nucleus</keyword>
<keyword evidence="19" id="KW-1185">Reference proteome</keyword>
<dbReference type="GO" id="GO:0005694">
    <property type="term" value="C:chromosome"/>
    <property type="evidence" value="ECO:0007669"/>
    <property type="project" value="TreeGrafter"/>
</dbReference>
<dbReference type="InterPro" id="IPR050517">
    <property type="entry name" value="DDR_Repair_Kinase"/>
</dbReference>
<keyword evidence="9" id="KW-0067">ATP-binding</keyword>
<evidence type="ECO:0000256" key="2">
    <source>
        <dbReference type="ARBA" id="ARBA00010769"/>
    </source>
</evidence>
<evidence type="ECO:0000256" key="10">
    <source>
        <dbReference type="ARBA" id="ARBA00023204"/>
    </source>
</evidence>
<dbReference type="InterPro" id="IPR057564">
    <property type="entry name" value="HEAT_ATR"/>
</dbReference>
<organism evidence="18 19">
    <name type="scientific">Spizellomyces punctatus (strain DAOM BR117)</name>
    <dbReference type="NCBI Taxonomy" id="645134"/>
    <lineage>
        <taxon>Eukaryota</taxon>
        <taxon>Fungi</taxon>
        <taxon>Fungi incertae sedis</taxon>
        <taxon>Chytridiomycota</taxon>
        <taxon>Chytridiomycota incertae sedis</taxon>
        <taxon>Chytridiomycetes</taxon>
        <taxon>Spizellomycetales</taxon>
        <taxon>Spizellomycetaceae</taxon>
        <taxon>Spizellomyces</taxon>
    </lineage>
</organism>
<dbReference type="PANTHER" id="PTHR11139:SF125">
    <property type="entry name" value="SERINE_THREONINE-PROTEIN KINASE MEC1"/>
    <property type="match status" value="1"/>
</dbReference>
<dbReference type="Pfam" id="PF02260">
    <property type="entry name" value="FATC"/>
    <property type="match status" value="1"/>
</dbReference>
<dbReference type="SUPFAM" id="SSF56112">
    <property type="entry name" value="Protein kinase-like (PK-like)"/>
    <property type="match status" value="1"/>
</dbReference>
<evidence type="ECO:0000256" key="11">
    <source>
        <dbReference type="ARBA" id="ARBA00023242"/>
    </source>
</evidence>
<dbReference type="PROSITE" id="PS50290">
    <property type="entry name" value="PI3_4_KINASE_3"/>
    <property type="match status" value="1"/>
</dbReference>
<comment type="catalytic activity">
    <reaction evidence="13">
        <text>L-seryl-[protein] + ATP = O-phospho-L-seryl-[protein] + ADP + H(+)</text>
        <dbReference type="Rhea" id="RHEA:17989"/>
        <dbReference type="Rhea" id="RHEA-COMP:9863"/>
        <dbReference type="Rhea" id="RHEA-COMP:11604"/>
        <dbReference type="ChEBI" id="CHEBI:15378"/>
        <dbReference type="ChEBI" id="CHEBI:29999"/>
        <dbReference type="ChEBI" id="CHEBI:30616"/>
        <dbReference type="ChEBI" id="CHEBI:83421"/>
        <dbReference type="ChEBI" id="CHEBI:456216"/>
        <dbReference type="EC" id="2.7.11.1"/>
    </reaction>
</comment>
<keyword evidence="5" id="KW-0808">Transferase</keyword>
<sequence>MEALLEQLFEYITVTEVPSQQTPEDIQAYQQLLSTCVEKCLVQPAAALRREGSLKKTELRGATMTVGLLRVAANRVPEIFVLPVEGGVGGQSAGLAGAQKDSDGSKPAGPVLLSQLYAPAEAGMSDTFTLWLVARLFNILASPELDGLHPGVLDVLDEVLYIVKEGRGSDEVVAFTAIFRDILDLFNDLQELGIPNNETMVQVSIFKHLERANIIPAVITQEINLRGVRSCNILLQNVYRLLLRVVVHSKFALGDCIPQLWELILQRLESPHAQTGLKDLLNLIDGLQRNACPVPSLLAERLLVQIATICLECLSERESGKTALQDPQTSLDDAFANYFKFCLDSLCAPSNLSISLSAIIKQLLEPHIFHRIRSSTLQSVLLHFYARTLRFSRYIEPAMATALLDYSVDESLREAAASCFDAILLGPSRKLGEDCTMTAPRRKRKHGDSHCVSADGPNDEPQSKRHKLANDTSLEASAHPTRNFVATNGNSPDLPDFKSDTTDLLLKQGSLLLDELASFEAVAPNKTRSLIQGFIAILDKSHCCFDVANIAHLLDQFIRHLLPAAIRAVESASVTGDPSMERFESVALVASDLAALAIYPHLWSSDSIRGLSWILCVPWMNELSTIARAECSGLTDPLAVAGKNAMLDLNDSIDFQVAGVDIPTITSLSMPCSDPLVARCLKSIVSVSTHHPDLRLCPWTAYLVSKTLLQPMKYIETSQVAYELFPVVVSDLADNEGLQKQIIDMLIVPGNPDAMENVAGMIGYISCARARTLLKSHTSSGLGSPMRCMICDGRVGAAPSSPVVAQQAVSLENWWPFLPLLEDGSESVQQRYLCSALRFIAHASMDELDLKESSFTAKCLSAMSSPHRSVRLAAGDVAIAIFTRLQSVNQEYTVLSDNELALAKEMKRIAKTKNPHILQTFSRTIGRIGQTAGEALLVMVLYYLLDQLANENVILRAVASEEIQSIARARSKTVRQLFEPFRDELSVYLIDRVENEPRIYRTCLQLLGMSNQEVLEESLQYILPHLVVEQDADKIQEIARILRQSLAVMLVNEGGNILPFILMQGKDYKATLNFFLQMISKSVGISKLLKSFALTLIIKLTMELGASKSSRSRAEGALVVIKTVLTNDLQEIQDSDRPAVNSHVGNGLSGFLHSYILGILEHVNQNILDIDNRLSRREKIKTVRSLTEVIGIIGPLIVSVIPQIMATLQTALDMAPLRSTALQAWEIFLTTLDPIDISPLLNQVCISLCKLHQEFTPEQMSQVIAILEYLLVRNAEKFASVLAGICPLPDIPDFGRFNSVLKEHQGSMDVLQQISLLLPVISDDNASVSRRALQELRKVLINGAEELHVCILAETVDVRISQTVRTLLEACRRYNGSELDIQRLCCECLGAIGATDPSRLDVVITGDTCASAALNSAGDFSSFEQAVSFACSLIERRLAPACRSTRDTKMQTNYAFAIQELLRFCGFTADIVDGGVKAKSTTGRTEESSTAPLLRRMWNSFSRTVVATIRPLLNAKYQQTVRGTTSAPLSYPLFLWHETFRDWLQTWTVDLIRKANGQRAQDIFGVCKNVVVIGDINVAQFILPHLVLNILVAGKDDVRDEIYTEFISVLEDVRNSRGKTTEKRQLSSQMIFSLVDHLTQWLRLRRQEAAKRKAAQARRQGRYMNVDETDVDKDPSALQVESFLMRIPQSVMADASYCCRAYARALLHFEQHIRQERTAKDETALQPLYSHLQKIYAHLDEPDGMEGISTKFLTPSLEQQLLEHESAGRWTAAQTCYELSLQQEPDKLVYHIGLLNCLKNLGHLETLLNHVRGTVFRHSQWSSILNSYAIEAAWKMGNWTALDEFLSRPFEGRFETSVGVLVNAGRKGDKDRFATVLQGTREALTADLAAASMESYRRGYDCAVKLHILHEIEGVFGGQGSSTGTLRGNALLNNWDSRLKITIPSFRVREPILNVRRILLQEQTSCLDAHTSASVKCGQIWLQTAKASRKAGHLQPAYNALLHASRLGAPLVHLERAKWLWDQKQSHKAMFELQAVVQKMESKVDSGAKVSTVGSQMLLSEPLVRAKTQLLLTRWMEETSAAPLGAILTKYQAAAKELPEWEKSAFYLGRYFDKLYDADEERQKEQQNKGDLRASNPVQLASLAYSICHQYQRALTYGTRYIYQTMPRLLTIWLNVGQKVVRLMENPEASKDPWVTRFNQINRLVRKLNERIPAYQFLTAISQLASRIGHANLSVHQVLEAILINVLCVYPHQTLWQLMAVAESSSPIRKQRMRSVFAKVKSDPAVKQYSQGSLPELIQEGQALTKNLLDLCNFPVQSRETTLSVSKNFRTLERMAPLRMIVPLQSTMTVTLPSGKQSATAHRPFPIDAPTIQGFHDEVEIMNSLQRPRKLTIKGSDGRDYIFLCKPKDDLRKDSRLMEFNSMINKLLKKDPDARRRRLYIRTYAVLPLNEECGLIEWVKNTIGFRHIMVTAYKTKNTYCPPMEVKQLMDRKQPSPEEIFVKMIKPKFPPIFHEWFLETFPEPTQWLASRLAYSSTIAVMSMIGYVVGLGDRHGENILFDDQTGDCVHVDLNCLFEKGLTFEKPEKVPFRLTHNMVDAFGVTGVEGVFRKCCEVTINVLRANRESLMSVLETFLYDPLCEWNKPSRRSMTAAPVISKDGEIENRQARETLDKINRKLQGYIGDPKDLTLPFSVEGQVHELIEQATSTKNLAVMYIGWTAYM</sequence>
<dbReference type="InterPro" id="IPR000403">
    <property type="entry name" value="PI3/4_kinase_cat_dom"/>
</dbReference>
<dbReference type="Pfam" id="PF00454">
    <property type="entry name" value="PI3_PI4_kinase"/>
    <property type="match status" value="1"/>
</dbReference>
<dbReference type="eggNOG" id="KOG0890">
    <property type="taxonomic scope" value="Eukaryota"/>
</dbReference>
<evidence type="ECO:0000313" key="18">
    <source>
        <dbReference type="EMBL" id="KND02053.1"/>
    </source>
</evidence>
<reference evidence="18 19" key="1">
    <citation type="submission" date="2009-08" db="EMBL/GenBank/DDBJ databases">
        <title>The Genome Sequence of Spizellomyces punctatus strain DAOM BR117.</title>
        <authorList>
            <consortium name="The Broad Institute Genome Sequencing Platform"/>
            <person name="Russ C."/>
            <person name="Cuomo C."/>
            <person name="Shea T."/>
            <person name="Young S.K."/>
            <person name="Zeng Q."/>
            <person name="Koehrsen M."/>
            <person name="Haas B."/>
            <person name="Borodovsky M."/>
            <person name="Guigo R."/>
            <person name="Alvarado L."/>
            <person name="Berlin A."/>
            <person name="Bochicchio J."/>
            <person name="Borenstein D."/>
            <person name="Chapman S."/>
            <person name="Chen Z."/>
            <person name="Engels R."/>
            <person name="Freedman E."/>
            <person name="Gellesch M."/>
            <person name="Goldberg J."/>
            <person name="Griggs A."/>
            <person name="Gujja S."/>
            <person name="Heiman D."/>
            <person name="Hepburn T."/>
            <person name="Howarth C."/>
            <person name="Jen D."/>
            <person name="Larson L."/>
            <person name="Lewis B."/>
            <person name="Mehta T."/>
            <person name="Park D."/>
            <person name="Pearson M."/>
            <person name="Roberts A."/>
            <person name="Saif S."/>
            <person name="Shenoy N."/>
            <person name="Sisk P."/>
            <person name="Stolte C."/>
            <person name="Sykes S."/>
            <person name="Thomson T."/>
            <person name="Walk T."/>
            <person name="White J."/>
            <person name="Yandava C."/>
            <person name="Burger G."/>
            <person name="Gray M.W."/>
            <person name="Holland P.W.H."/>
            <person name="King N."/>
            <person name="Lang F.B.F."/>
            <person name="Roger A.J."/>
            <person name="Ruiz-Trillo I."/>
            <person name="Lander E."/>
            <person name="Nusbaum C."/>
        </authorList>
    </citation>
    <scope>NUCLEOTIDE SEQUENCE [LARGE SCALE GENOMIC DNA]</scope>
    <source>
        <strain evidence="18 19">DAOM BR117</strain>
    </source>
</reference>
<dbReference type="InterPro" id="IPR012993">
    <property type="entry name" value="UME"/>
</dbReference>
<feature type="domain" description="FATC" evidence="17">
    <location>
        <begin position="2689"/>
        <end position="2721"/>
    </location>
</feature>
<evidence type="ECO:0000313" key="19">
    <source>
        <dbReference type="Proteomes" id="UP000053201"/>
    </source>
</evidence>
<dbReference type="RefSeq" id="XP_016610092.1">
    <property type="nucleotide sequence ID" value="XM_016750840.1"/>
</dbReference>
<protein>
    <recommendedName>
        <fullName evidence="3">non-specific serine/threonine protein kinase</fullName>
        <ecNumber evidence="3">2.7.11.1</ecNumber>
    </recommendedName>
</protein>
<keyword evidence="8" id="KW-0418">Kinase</keyword>
<dbReference type="EMBL" id="KQ257453">
    <property type="protein sequence ID" value="KND02053.1"/>
    <property type="molecule type" value="Genomic_DNA"/>
</dbReference>
<dbReference type="OrthoDB" id="381190at2759"/>
<proteinExistence type="inferred from homology"/>
<evidence type="ECO:0000256" key="6">
    <source>
        <dbReference type="ARBA" id="ARBA00022741"/>
    </source>
</evidence>
<dbReference type="Pfam" id="PF23593">
    <property type="entry name" value="HEAT_ATR"/>
    <property type="match status" value="1"/>
</dbReference>
<dbReference type="InterPro" id="IPR056802">
    <property type="entry name" value="ATR-like_M-HEAT"/>
</dbReference>
<dbReference type="GO" id="GO:0000077">
    <property type="term" value="P:DNA damage checkpoint signaling"/>
    <property type="evidence" value="ECO:0007669"/>
    <property type="project" value="TreeGrafter"/>
</dbReference>
<evidence type="ECO:0000256" key="1">
    <source>
        <dbReference type="ARBA" id="ARBA00004123"/>
    </source>
</evidence>
<evidence type="ECO:0000256" key="14">
    <source>
        <dbReference type="SAM" id="MobiDB-lite"/>
    </source>
</evidence>
<feature type="region of interest" description="Disordered" evidence="14">
    <location>
        <begin position="439"/>
        <end position="467"/>
    </location>
</feature>
<dbReference type="InterPro" id="IPR011009">
    <property type="entry name" value="Kinase-like_dom_sf"/>
</dbReference>
<keyword evidence="6" id="KW-0547">Nucleotide-binding</keyword>
<dbReference type="Gene3D" id="1.10.1070.11">
    <property type="entry name" value="Phosphatidylinositol 3-/4-kinase, catalytic domain"/>
    <property type="match status" value="1"/>
</dbReference>
<dbReference type="GO" id="GO:0000723">
    <property type="term" value="P:telomere maintenance"/>
    <property type="evidence" value="ECO:0007669"/>
    <property type="project" value="TreeGrafter"/>
</dbReference>
<comment type="subcellular location">
    <subcellularLocation>
        <location evidence="1">Nucleus</location>
    </subcellularLocation>
</comment>
<feature type="domain" description="FAT" evidence="16">
    <location>
        <begin position="1691"/>
        <end position="2264"/>
    </location>
</feature>
<dbReference type="InterPro" id="IPR036940">
    <property type="entry name" value="PI3/4_kinase_cat_sf"/>
</dbReference>
<dbReference type="FunFam" id="1.10.1070.11:FF:000021">
    <property type="entry name" value="Serine/threonine-protein kinase ATR, putative"/>
    <property type="match status" value="1"/>
</dbReference>
<dbReference type="FunCoup" id="A0A0L0HLW0">
    <property type="interactions" value="566"/>
</dbReference>
<name>A0A0L0HLW0_SPIPD</name>
<evidence type="ECO:0000256" key="5">
    <source>
        <dbReference type="ARBA" id="ARBA00022679"/>
    </source>
</evidence>
<gene>
    <name evidence="18" type="ORF">SPPG_02557</name>
</gene>
<dbReference type="Pfam" id="PF08064">
    <property type="entry name" value="UME"/>
    <property type="match status" value="1"/>
</dbReference>
<dbReference type="InParanoid" id="A0A0L0HLW0"/>
<evidence type="ECO:0000256" key="12">
    <source>
        <dbReference type="ARBA" id="ARBA00047899"/>
    </source>
</evidence>
<dbReference type="InterPro" id="IPR003152">
    <property type="entry name" value="FATC_dom"/>
</dbReference>
<dbReference type="SMART" id="SM01343">
    <property type="entry name" value="FATC"/>
    <property type="match status" value="1"/>
</dbReference>
<comment type="catalytic activity">
    <reaction evidence="12">
        <text>L-threonyl-[protein] + ATP = O-phospho-L-threonyl-[protein] + ADP + H(+)</text>
        <dbReference type="Rhea" id="RHEA:46608"/>
        <dbReference type="Rhea" id="RHEA-COMP:11060"/>
        <dbReference type="Rhea" id="RHEA-COMP:11605"/>
        <dbReference type="ChEBI" id="CHEBI:15378"/>
        <dbReference type="ChEBI" id="CHEBI:30013"/>
        <dbReference type="ChEBI" id="CHEBI:30616"/>
        <dbReference type="ChEBI" id="CHEBI:61977"/>
        <dbReference type="ChEBI" id="CHEBI:456216"/>
        <dbReference type="EC" id="2.7.11.1"/>
    </reaction>
</comment>
<dbReference type="SMART" id="SM00802">
    <property type="entry name" value="UME"/>
    <property type="match status" value="1"/>
</dbReference>
<evidence type="ECO:0000256" key="13">
    <source>
        <dbReference type="ARBA" id="ARBA00048679"/>
    </source>
</evidence>
<dbReference type="VEuPathDB" id="FungiDB:SPPG_02557"/>
<evidence type="ECO:0000256" key="4">
    <source>
        <dbReference type="ARBA" id="ARBA00022527"/>
    </source>
</evidence>
<comment type="similarity">
    <text evidence="2">Belongs to the PI3/PI4-kinase family. ATM subfamily.</text>
</comment>
<dbReference type="GO" id="GO:0006281">
    <property type="term" value="P:DNA repair"/>
    <property type="evidence" value="ECO:0007669"/>
    <property type="project" value="UniProtKB-KW"/>
</dbReference>
<dbReference type="SMART" id="SM00146">
    <property type="entry name" value="PI3Kc"/>
    <property type="match status" value="1"/>
</dbReference>
<dbReference type="GeneID" id="27686134"/>
<dbReference type="Gene3D" id="3.30.1010.10">
    <property type="entry name" value="Phosphatidylinositol 3-kinase Catalytic Subunit, Chain A, domain 4"/>
    <property type="match status" value="1"/>
</dbReference>
<dbReference type="OMA" id="SMYIGWC"/>
<dbReference type="SUPFAM" id="SSF48371">
    <property type="entry name" value="ARM repeat"/>
    <property type="match status" value="3"/>
</dbReference>
<evidence type="ECO:0000256" key="9">
    <source>
        <dbReference type="ARBA" id="ARBA00022840"/>
    </source>
</evidence>
<evidence type="ECO:0000259" key="17">
    <source>
        <dbReference type="PROSITE" id="PS51190"/>
    </source>
</evidence>
<evidence type="ECO:0000256" key="3">
    <source>
        <dbReference type="ARBA" id="ARBA00012513"/>
    </source>
</evidence>
<accession>A0A0L0HLW0</accession>
<dbReference type="InterPro" id="IPR014009">
    <property type="entry name" value="PIK_FAT"/>
</dbReference>
<evidence type="ECO:0000259" key="15">
    <source>
        <dbReference type="PROSITE" id="PS50290"/>
    </source>
</evidence>
<dbReference type="Proteomes" id="UP000053201">
    <property type="component" value="Unassembled WGS sequence"/>
</dbReference>
<dbReference type="GO" id="GO:0005634">
    <property type="term" value="C:nucleus"/>
    <property type="evidence" value="ECO:0007669"/>
    <property type="project" value="UniProtKB-SubCell"/>
</dbReference>
<dbReference type="PROSITE" id="PS51190">
    <property type="entry name" value="FATC"/>
    <property type="match status" value="1"/>
</dbReference>
<evidence type="ECO:0000256" key="7">
    <source>
        <dbReference type="ARBA" id="ARBA00022763"/>
    </source>
</evidence>
<keyword evidence="7" id="KW-0227">DNA damage</keyword>